<dbReference type="GO" id="GO:0016887">
    <property type="term" value="F:ATP hydrolysis activity"/>
    <property type="evidence" value="ECO:0007669"/>
    <property type="project" value="InterPro"/>
</dbReference>
<sequence length="530" mass="59034">MPPLLEVKNLGVTFNQGNNSINAVKNVSFKLDKKKILGIVGESGSGKSITAKSIMGLLPDSPAPVISGEISFNSQNLTQFNSKAFQKIRGKDIAMIFQDPISSLNPRTTIGKQISEVILQHKKINKRQAKAMALDILQKVGIQDIERNFNAYPYEFSGGMRQRVMIAMALVLEPQILIADEPTTALDVSTQNQLLELMKDLYDYIDTSIIFITHDLGVVYQFCDEMIVMKQGEVVESGSVSSVFNNPTSAYTQKLINSVPNLLAPKTPRQISDEIILKFEDVSVEYPIGINDTFKAVKHIDLEIKKGESLGIVGESGSGKSSLAKTVVGLNSVSDGYVWYKDIPLSLFNSKEMQPLRKDIQMIFQDPFASINPRFKVIDIIGRPLKIHNLVTNEHHLKERVKELLLKVGLDEAFLYRFPHELSGGQRQRVSIARAIAINPKIIVCDEAVSALDVSVQKEIIQLLKSIQDEMEITYIFITHDMGVIKEMCDRIAVMQNGNIVELNDAESIIEHPQAPYTQKLISEVPTIPN</sequence>
<evidence type="ECO:0000256" key="4">
    <source>
        <dbReference type="ARBA" id="ARBA00022840"/>
    </source>
</evidence>
<proteinExistence type="inferred from homology"/>
<dbReference type="NCBIfam" id="NF007739">
    <property type="entry name" value="PRK10419.1"/>
    <property type="match status" value="2"/>
</dbReference>
<dbReference type="PROSITE" id="PS50893">
    <property type="entry name" value="ABC_TRANSPORTER_2"/>
    <property type="match status" value="2"/>
</dbReference>
<dbReference type="RefSeq" id="WP_107528038.1">
    <property type="nucleotide sequence ID" value="NZ_JAIBNU010000002.1"/>
</dbReference>
<feature type="domain" description="ABC transporter" evidence="5">
    <location>
        <begin position="277"/>
        <end position="522"/>
    </location>
</feature>
<evidence type="ECO:0000259" key="5">
    <source>
        <dbReference type="PROSITE" id="PS50893"/>
    </source>
</evidence>
<dbReference type="PROSITE" id="PS00211">
    <property type="entry name" value="ABC_TRANSPORTER_1"/>
    <property type="match status" value="2"/>
</dbReference>
<dbReference type="InterPro" id="IPR017871">
    <property type="entry name" value="ABC_transporter-like_CS"/>
</dbReference>
<dbReference type="SUPFAM" id="SSF52540">
    <property type="entry name" value="P-loop containing nucleoside triphosphate hydrolases"/>
    <property type="match status" value="2"/>
</dbReference>
<evidence type="ECO:0000313" key="6">
    <source>
        <dbReference type="EMBL" id="RIL41502.1"/>
    </source>
</evidence>
<dbReference type="FunFam" id="3.40.50.300:FF:000016">
    <property type="entry name" value="Oligopeptide ABC transporter ATP-binding component"/>
    <property type="match status" value="1"/>
</dbReference>
<comment type="caution">
    <text evidence="6">The sequence shown here is derived from an EMBL/GenBank/DDBJ whole genome shotgun (WGS) entry which is preliminary data.</text>
</comment>
<protein>
    <submittedName>
        <fullName evidence="6">ABC transporter ATP-binding protein</fullName>
    </submittedName>
</protein>
<dbReference type="PANTHER" id="PTHR43776">
    <property type="entry name" value="TRANSPORT ATP-BINDING PROTEIN"/>
    <property type="match status" value="1"/>
</dbReference>
<dbReference type="PANTHER" id="PTHR43776:SF7">
    <property type="entry name" value="D,D-DIPEPTIDE TRANSPORT ATP-BINDING PROTEIN DDPF-RELATED"/>
    <property type="match status" value="1"/>
</dbReference>
<evidence type="ECO:0000256" key="1">
    <source>
        <dbReference type="ARBA" id="ARBA00005417"/>
    </source>
</evidence>
<dbReference type="Proteomes" id="UP000283576">
    <property type="component" value="Unassembled WGS sequence"/>
</dbReference>
<dbReference type="NCBIfam" id="NF008453">
    <property type="entry name" value="PRK11308.1"/>
    <property type="match status" value="2"/>
</dbReference>
<keyword evidence="3" id="KW-0547">Nucleotide-binding</keyword>
<evidence type="ECO:0000313" key="7">
    <source>
        <dbReference type="Proteomes" id="UP000283576"/>
    </source>
</evidence>
<feature type="domain" description="ABC transporter" evidence="5">
    <location>
        <begin position="5"/>
        <end position="256"/>
    </location>
</feature>
<reference evidence="6 7" key="1">
    <citation type="journal article" date="2016" name="Front. Microbiol.">
        <title>Comprehensive Phylogenetic Analysis of Bovine Non-aureus Staphylococci Species Based on Whole-Genome Sequencing.</title>
        <authorList>
            <person name="Naushad S."/>
            <person name="Barkema H.W."/>
            <person name="Luby C."/>
            <person name="Condas L.A."/>
            <person name="Nobrega D.B."/>
            <person name="Carson D.A."/>
            <person name="De Buck J."/>
        </authorList>
    </citation>
    <scope>NUCLEOTIDE SEQUENCE [LARGE SCALE GENOMIC DNA]</scope>
    <source>
        <strain evidence="6 7">SNUC 1388</strain>
    </source>
</reference>
<dbReference type="Pfam" id="PF08352">
    <property type="entry name" value="oligo_HPY"/>
    <property type="match status" value="2"/>
</dbReference>
<comment type="similarity">
    <text evidence="1">Belongs to the ABC transporter superfamily.</text>
</comment>
<dbReference type="SMART" id="SM00382">
    <property type="entry name" value="AAA"/>
    <property type="match status" value="2"/>
</dbReference>
<evidence type="ECO:0000256" key="3">
    <source>
        <dbReference type="ARBA" id="ARBA00022741"/>
    </source>
</evidence>
<dbReference type="GO" id="GO:0015833">
    <property type="term" value="P:peptide transport"/>
    <property type="evidence" value="ECO:0007669"/>
    <property type="project" value="InterPro"/>
</dbReference>
<dbReference type="GO" id="GO:0005524">
    <property type="term" value="F:ATP binding"/>
    <property type="evidence" value="ECO:0007669"/>
    <property type="project" value="UniProtKB-KW"/>
</dbReference>
<accession>A0A418HLH6</accession>
<dbReference type="GO" id="GO:0055085">
    <property type="term" value="P:transmembrane transport"/>
    <property type="evidence" value="ECO:0007669"/>
    <property type="project" value="UniProtKB-ARBA"/>
</dbReference>
<dbReference type="EMBL" id="QXRZ01000010">
    <property type="protein sequence ID" value="RIL41502.1"/>
    <property type="molecule type" value="Genomic_DNA"/>
</dbReference>
<dbReference type="InterPro" id="IPR027417">
    <property type="entry name" value="P-loop_NTPase"/>
</dbReference>
<dbReference type="NCBIfam" id="NF010167">
    <property type="entry name" value="PRK13648.1"/>
    <property type="match status" value="2"/>
</dbReference>
<name>A0A418HLH6_STAGA</name>
<dbReference type="InterPro" id="IPR050319">
    <property type="entry name" value="ABC_transp_ATP-bind"/>
</dbReference>
<dbReference type="Gene3D" id="3.40.50.300">
    <property type="entry name" value="P-loop containing nucleotide triphosphate hydrolases"/>
    <property type="match status" value="2"/>
</dbReference>
<gene>
    <name evidence="6" type="ORF">BUZ01_12210</name>
</gene>
<evidence type="ECO:0000256" key="2">
    <source>
        <dbReference type="ARBA" id="ARBA00022448"/>
    </source>
</evidence>
<keyword evidence="2" id="KW-0813">Transport</keyword>
<dbReference type="Pfam" id="PF00005">
    <property type="entry name" value="ABC_tran"/>
    <property type="match status" value="2"/>
</dbReference>
<dbReference type="InterPro" id="IPR003439">
    <property type="entry name" value="ABC_transporter-like_ATP-bd"/>
</dbReference>
<organism evidence="6 7">
    <name type="scientific">Staphylococcus gallinarum</name>
    <dbReference type="NCBI Taxonomy" id="1293"/>
    <lineage>
        <taxon>Bacteria</taxon>
        <taxon>Bacillati</taxon>
        <taxon>Bacillota</taxon>
        <taxon>Bacilli</taxon>
        <taxon>Bacillales</taxon>
        <taxon>Staphylococcaceae</taxon>
        <taxon>Staphylococcus</taxon>
    </lineage>
</organism>
<dbReference type="CDD" id="cd03257">
    <property type="entry name" value="ABC_NikE_OppD_transporters"/>
    <property type="match status" value="2"/>
</dbReference>
<dbReference type="InterPro" id="IPR013563">
    <property type="entry name" value="Oligopep_ABC_C"/>
</dbReference>
<keyword evidence="4 6" id="KW-0067">ATP-binding</keyword>
<dbReference type="InterPro" id="IPR003593">
    <property type="entry name" value="AAA+_ATPase"/>
</dbReference>
<dbReference type="AlphaFoldDB" id="A0A418HLH6"/>